<evidence type="ECO:0000313" key="8">
    <source>
        <dbReference type="EnsemblPlants" id="KQK96660"/>
    </source>
</evidence>
<dbReference type="InterPro" id="IPR054502">
    <property type="entry name" value="bHLH-TF_ACT-like_plant"/>
</dbReference>
<dbReference type="InterPro" id="IPR051358">
    <property type="entry name" value="TF_AMS/ICE1/BHLH6-like"/>
</dbReference>
<evidence type="ECO:0000256" key="2">
    <source>
        <dbReference type="ARBA" id="ARBA00005510"/>
    </source>
</evidence>
<evidence type="ECO:0000313" key="9">
    <source>
        <dbReference type="Proteomes" id="UP000004995"/>
    </source>
</evidence>
<evidence type="ECO:0000256" key="6">
    <source>
        <dbReference type="SAM" id="MobiDB-lite"/>
    </source>
</evidence>
<sequence length="350" mass="38410">MDTQIAHVELAAKDLSASGCQGGPTGRSRIPARFPPGRYAEETRDQGRVRVLDQEFIPNTEQSRAEQSSEAAMEMGDSFEYYWEMQRLIESEELSSMYLGAQDDALSCYDSSSPDGSMSNSSWAPAVTVTAADDDKAAGGAGAAGANKNIIMERDRRRKLNEKLYALRSVVPNITKMDKASIIKDAIEYIEQLQAEERRMLQEVRALEPAGGSDEERYEYDEGLLLQAERTKKMRRARSVPSIAADGAAPPPPAPVEVLELRVSEVGERVLVVSVTCGKGRDAMARVCRAVEELRLRVITASITSVAGCLMHTIFVEVDQGDRIEMKHRIEAALTQLDTTTGSPPSVMSY</sequence>
<dbReference type="EMBL" id="AGNK02004221">
    <property type="status" value="NOT_ANNOTATED_CDS"/>
    <property type="molecule type" value="Genomic_DNA"/>
</dbReference>
<dbReference type="AlphaFoldDB" id="K3Y8D3"/>
<dbReference type="PROSITE" id="PS50888">
    <property type="entry name" value="BHLH"/>
    <property type="match status" value="1"/>
</dbReference>
<evidence type="ECO:0000256" key="4">
    <source>
        <dbReference type="ARBA" id="ARBA00023163"/>
    </source>
</evidence>
<dbReference type="SMART" id="SM00353">
    <property type="entry name" value="HLH"/>
    <property type="match status" value="1"/>
</dbReference>
<protein>
    <recommendedName>
        <fullName evidence="7">BHLH domain-containing protein</fullName>
    </recommendedName>
</protein>
<evidence type="ECO:0000259" key="7">
    <source>
        <dbReference type="PROSITE" id="PS50888"/>
    </source>
</evidence>
<dbReference type="GO" id="GO:0046983">
    <property type="term" value="F:protein dimerization activity"/>
    <property type="evidence" value="ECO:0007669"/>
    <property type="project" value="InterPro"/>
</dbReference>
<keyword evidence="5" id="KW-0539">Nucleus</keyword>
<keyword evidence="4" id="KW-0804">Transcription</keyword>
<dbReference type="EnsemblPlants" id="KQK96660">
    <property type="protein sequence ID" value="KQK96660"/>
    <property type="gene ID" value="SETIT_010413mg"/>
</dbReference>
<proteinExistence type="inferred from homology"/>
<dbReference type="Gramene" id="KQK96660">
    <property type="protein sequence ID" value="KQK96660"/>
    <property type="gene ID" value="SETIT_010413mg"/>
</dbReference>
<comment type="similarity">
    <text evidence="2">Belongs to the bHLH protein family.</text>
</comment>
<keyword evidence="3" id="KW-0805">Transcription regulation</keyword>
<accession>K3Y8D3</accession>
<dbReference type="Pfam" id="PF22754">
    <property type="entry name" value="bHLH-TF_ACT-like_plant"/>
    <property type="match status" value="1"/>
</dbReference>
<reference evidence="8" key="2">
    <citation type="submission" date="2018-08" db="UniProtKB">
        <authorList>
            <consortium name="EnsemblPlants"/>
        </authorList>
    </citation>
    <scope>IDENTIFICATION</scope>
    <source>
        <strain evidence="8">Yugu1</strain>
    </source>
</reference>
<comment type="subcellular location">
    <subcellularLocation>
        <location evidence="1">Nucleus</location>
    </subcellularLocation>
</comment>
<dbReference type="PANTHER" id="PTHR31945">
    <property type="entry name" value="TRANSCRIPTION FACTOR SCREAM2-RELATED"/>
    <property type="match status" value="1"/>
</dbReference>
<dbReference type="PANTHER" id="PTHR31945:SF26">
    <property type="entry name" value="TRANSCRIPTION FACTOR BHLH35"/>
    <property type="match status" value="1"/>
</dbReference>
<name>K3Y8D3_SETIT</name>
<dbReference type="Pfam" id="PF00010">
    <property type="entry name" value="HLH"/>
    <property type="match status" value="1"/>
</dbReference>
<evidence type="ECO:0000256" key="1">
    <source>
        <dbReference type="ARBA" id="ARBA00004123"/>
    </source>
</evidence>
<dbReference type="GO" id="GO:0005634">
    <property type="term" value="C:nucleus"/>
    <property type="evidence" value="ECO:0007669"/>
    <property type="project" value="UniProtKB-SubCell"/>
</dbReference>
<reference evidence="9" key="1">
    <citation type="journal article" date="2012" name="Nat. Biotechnol.">
        <title>Reference genome sequence of the model plant Setaria.</title>
        <authorList>
            <person name="Bennetzen J.L."/>
            <person name="Schmutz J."/>
            <person name="Wang H."/>
            <person name="Percifield R."/>
            <person name="Hawkins J."/>
            <person name="Pontaroli A.C."/>
            <person name="Estep M."/>
            <person name="Feng L."/>
            <person name="Vaughn J.N."/>
            <person name="Grimwood J."/>
            <person name="Jenkins J."/>
            <person name="Barry K."/>
            <person name="Lindquist E."/>
            <person name="Hellsten U."/>
            <person name="Deshpande S."/>
            <person name="Wang X."/>
            <person name="Wu X."/>
            <person name="Mitros T."/>
            <person name="Triplett J."/>
            <person name="Yang X."/>
            <person name="Ye C.Y."/>
            <person name="Mauro-Herrera M."/>
            <person name="Wang L."/>
            <person name="Li P."/>
            <person name="Sharma M."/>
            <person name="Sharma R."/>
            <person name="Ronald P.C."/>
            <person name="Panaud O."/>
            <person name="Kellogg E.A."/>
            <person name="Brutnell T.P."/>
            <person name="Doust A.N."/>
            <person name="Tuskan G.A."/>
            <person name="Rokhsar D."/>
            <person name="Devos K.M."/>
        </authorList>
    </citation>
    <scope>NUCLEOTIDE SEQUENCE [LARGE SCALE GENOMIC DNA]</scope>
    <source>
        <strain evidence="9">cv. Yugu1</strain>
    </source>
</reference>
<dbReference type="InterPro" id="IPR011598">
    <property type="entry name" value="bHLH_dom"/>
</dbReference>
<dbReference type="Gene3D" id="4.10.280.10">
    <property type="entry name" value="Helix-loop-helix DNA-binding domain"/>
    <property type="match status" value="1"/>
</dbReference>
<dbReference type="InterPro" id="IPR036638">
    <property type="entry name" value="HLH_DNA-bd_sf"/>
</dbReference>
<dbReference type="HOGENOM" id="CLU_035660_0_0_1"/>
<organism evidence="8 9">
    <name type="scientific">Setaria italica</name>
    <name type="common">Foxtail millet</name>
    <name type="synonym">Panicum italicum</name>
    <dbReference type="NCBI Taxonomy" id="4555"/>
    <lineage>
        <taxon>Eukaryota</taxon>
        <taxon>Viridiplantae</taxon>
        <taxon>Streptophyta</taxon>
        <taxon>Embryophyta</taxon>
        <taxon>Tracheophyta</taxon>
        <taxon>Spermatophyta</taxon>
        <taxon>Magnoliopsida</taxon>
        <taxon>Liliopsida</taxon>
        <taxon>Poales</taxon>
        <taxon>Poaceae</taxon>
        <taxon>PACMAD clade</taxon>
        <taxon>Panicoideae</taxon>
        <taxon>Panicodae</taxon>
        <taxon>Paniceae</taxon>
        <taxon>Cenchrinae</taxon>
        <taxon>Setaria</taxon>
    </lineage>
</organism>
<evidence type="ECO:0000256" key="5">
    <source>
        <dbReference type="ARBA" id="ARBA00023242"/>
    </source>
</evidence>
<feature type="domain" description="BHLH" evidence="7">
    <location>
        <begin position="144"/>
        <end position="193"/>
    </location>
</feature>
<feature type="region of interest" description="Disordered" evidence="6">
    <location>
        <begin position="16"/>
        <end position="43"/>
    </location>
</feature>
<dbReference type="Proteomes" id="UP000004995">
    <property type="component" value="Unassembled WGS sequence"/>
</dbReference>
<keyword evidence="9" id="KW-1185">Reference proteome</keyword>
<evidence type="ECO:0000256" key="3">
    <source>
        <dbReference type="ARBA" id="ARBA00023015"/>
    </source>
</evidence>
<dbReference type="SUPFAM" id="SSF47459">
    <property type="entry name" value="HLH, helix-loop-helix DNA-binding domain"/>
    <property type="match status" value="1"/>
</dbReference>